<dbReference type="Pfam" id="PF26186">
    <property type="entry name" value="NPHP4_C2_3rd"/>
    <property type="match status" value="1"/>
</dbReference>
<feature type="domain" description="NPHP4 C2-like" evidence="4">
    <location>
        <begin position="618"/>
        <end position="850"/>
    </location>
</feature>
<gene>
    <name evidence="8" type="ORF">MGAL_10B044719</name>
</gene>
<feature type="region of interest" description="Disordered" evidence="1">
    <location>
        <begin position="488"/>
        <end position="522"/>
    </location>
</feature>
<accession>A0A8B6CNR5</accession>
<feature type="domain" description="NPHP4 Ig-like" evidence="5">
    <location>
        <begin position="1355"/>
        <end position="1449"/>
    </location>
</feature>
<dbReference type="GO" id="GO:0035869">
    <property type="term" value="C:ciliary transition zone"/>
    <property type="evidence" value="ECO:0007669"/>
    <property type="project" value="TreeGrafter"/>
</dbReference>
<dbReference type="Pfam" id="PF26190">
    <property type="entry name" value="Ig_NPHP4_1st"/>
    <property type="match status" value="1"/>
</dbReference>
<dbReference type="InterPro" id="IPR029775">
    <property type="entry name" value="NPHP4"/>
</dbReference>
<dbReference type="PANTHER" id="PTHR31043:SF3">
    <property type="entry name" value="NEPHROCYSTIN-4"/>
    <property type="match status" value="1"/>
</dbReference>
<comment type="caution">
    <text evidence="8">The sequence shown here is derived from an EMBL/GenBank/DDBJ whole genome shotgun (WGS) entry which is preliminary data.</text>
</comment>
<evidence type="ECO:0000259" key="7">
    <source>
        <dbReference type="Pfam" id="PF26190"/>
    </source>
</evidence>
<keyword evidence="9" id="KW-1185">Reference proteome</keyword>
<evidence type="ECO:0000259" key="2">
    <source>
        <dbReference type="Pfam" id="PF26015"/>
    </source>
</evidence>
<dbReference type="GO" id="GO:0090090">
    <property type="term" value="P:negative regulation of canonical Wnt signaling pathway"/>
    <property type="evidence" value="ECO:0007669"/>
    <property type="project" value="InterPro"/>
</dbReference>
<dbReference type="Proteomes" id="UP000596742">
    <property type="component" value="Unassembled WGS sequence"/>
</dbReference>
<dbReference type="InterPro" id="IPR058764">
    <property type="entry name" value="NPHP4_SK"/>
</dbReference>
<dbReference type="InterPro" id="IPR058688">
    <property type="entry name" value="Ig_NPHP4_2nd"/>
</dbReference>
<dbReference type="Pfam" id="PF26173">
    <property type="entry name" value="NPHP4_SK"/>
    <property type="match status" value="1"/>
</dbReference>
<evidence type="ECO:0000313" key="9">
    <source>
        <dbReference type="Proteomes" id="UP000596742"/>
    </source>
</evidence>
<evidence type="ECO:0000259" key="6">
    <source>
        <dbReference type="Pfam" id="PF26189"/>
    </source>
</evidence>
<feature type="domain" description="NPHP4 Ig-like" evidence="6">
    <location>
        <begin position="1160"/>
        <end position="1255"/>
    </location>
</feature>
<feature type="domain" description="NPHP4 Ig-like" evidence="2">
    <location>
        <begin position="1267"/>
        <end position="1350"/>
    </location>
</feature>
<dbReference type="PANTHER" id="PTHR31043">
    <property type="entry name" value="NEPHROCYSTIN-4"/>
    <property type="match status" value="1"/>
</dbReference>
<dbReference type="InterPro" id="IPR058687">
    <property type="entry name" value="Ig_NPHP4_1st"/>
</dbReference>
<dbReference type="Pfam" id="PF26189">
    <property type="entry name" value="Ig_NPHP4_2nd"/>
    <property type="match status" value="1"/>
</dbReference>
<dbReference type="CDD" id="cd22239">
    <property type="entry name" value="NPHP4"/>
    <property type="match status" value="1"/>
</dbReference>
<name>A0A8B6CNR5_MYTGA</name>
<evidence type="ECO:0000259" key="5">
    <source>
        <dbReference type="Pfam" id="PF26187"/>
    </source>
</evidence>
<dbReference type="GO" id="GO:0097730">
    <property type="term" value="C:non-motile cilium"/>
    <property type="evidence" value="ECO:0007669"/>
    <property type="project" value="InterPro"/>
</dbReference>
<dbReference type="GO" id="GO:0097546">
    <property type="term" value="C:ciliary base"/>
    <property type="evidence" value="ECO:0007669"/>
    <property type="project" value="TreeGrafter"/>
</dbReference>
<dbReference type="GO" id="GO:0036064">
    <property type="term" value="C:ciliary basal body"/>
    <property type="evidence" value="ECO:0007669"/>
    <property type="project" value="TreeGrafter"/>
</dbReference>
<proteinExistence type="predicted"/>
<evidence type="ECO:0000313" key="8">
    <source>
        <dbReference type="EMBL" id="VDI07601.1"/>
    </source>
</evidence>
<dbReference type="InterPro" id="IPR058685">
    <property type="entry name" value="Ig_NPHP4_4th"/>
</dbReference>
<protein>
    <submittedName>
        <fullName evidence="8">Nephrocystin-4</fullName>
    </submittedName>
</protein>
<feature type="compositionally biased region" description="Low complexity" evidence="1">
    <location>
        <begin position="504"/>
        <end position="515"/>
    </location>
</feature>
<sequence length="1450" mass="164146">MAVVSAARQWKDLFEKNVHLPPAFDRVHTAHDISTPFCIGLKSIEGLSQRLDVGKQPENQIRVSLYDATYKNFLGRQWLGPLTTAQGGGENKPRLKYNQNVYFHTSINSIGVMAIVEVISITMDQNGNTKYHPCGWTIVRIFKTDEELPDSSRSSTVPVQKIQMYYGSPRALYFMEEPLEENNLLKQIPECFLHCTIATHKAMLYAMTVMPENVIVGNNDIIPGLQDGNTPGKDRLKKAKLHKQVLCTIEALNIHLPPSVEKFEDELCALLSEDRRHRENRQTGTNVSIVERRLLIGVHNGWCYLSKPELHHLDVWSEGNKVMKPQASPSMRRSQKYMSTSVRSLNGAVSQHGQGTMLVLKNRLEISELLEDPMLSLVFTLEYVIGEPISQEERKMYSSLSRGNSRIVALRWCAWNPFLHPNQENISISLMGGAVPNPNDDLTYKLPDTKMQDADAGKHAGGSINFYWKCSMDAQSLHVPMGAPHFLQGSMPSVRSDDGSEALPSPDSGKKPPSGRVKSFAGPHSLQVPQMQMPQMQMPQTFYPQGYPQQMPQMPPMYGMAPNTYMPMMQGPAYDISHRQPSIPPPHPEISEQVFRPTHTPIMMPLPQPDRAQGLSRAAYARLYSAGFHPILDRNKEPPEVIDPNVPVQIDLIKEEQDTLQCNEIIFQFLAFSKYGSDIQEKNKHAGTVFFTFQFYRCPQVTTERLLLAKPQNDLSSDPLSMPFILQRLEKDGALSNGPPGLEVKYYMDPMSMKIGEVSLLLSHLYRQRLHIDVWDGDSLMRIGSASVPLMYLCRSGHEAVQSTFELDVVMMEYDDPNLIAGTQSQGAQPLGIQSMMKGKLHFRMANVGHYSDPKANLMDGMLTKTQQVSTKSAKVISNTAGNIAYPGGSLNTNYTGITPKKKVARAHHITESNREVAALLHSHQDQVIPERDNNREGDSEKLRKLSRMEAVRQKEGIDNKFNTIMNYKTEKQERMRDFKTLEIYRNQSKKDGILNMLSQAITTDHVINPAFGSTEFFEFVLKNPYNVQQTFTVEFDDKYLHVITDAREWRYFKQLNGLQSPLEEGMFTKQSKSQFAEIFLRPKETVYIPFKYLSFKADHTVHPQGPVDPFKKSEKKIEKSEDTLKESLIRVHFNGEDSKSVSIMSLKVQPIPHVIDQTFRFHSPEQTFLKRSIRIPMDSLPGVPVGGRGLNQLFVRCSDPNIITECKATQPGEPLDVYLKVAMGASPQIKRFYIAIFTDAFMSKPIQVWQVYAHSLQRVDVSCVEGQTSRFSLLLRGTQSSRLVRCFSSNDQEMQLYPNEQFMLAAGAVHELSVAVRPLNEGIKIFHLNVVDIEYHQLIRNWLICVTCRSPMISRVFDLSLPVGGGKGSSKRITYTNPYPHKKTFILLTNEPELLQFKETRIEVEGGAEHTIGLRFAPVMKTGASEVMVFINDEDDKNEETFKINATYS</sequence>
<dbReference type="EMBL" id="UYJE01002073">
    <property type="protein sequence ID" value="VDI07601.1"/>
    <property type="molecule type" value="Genomic_DNA"/>
</dbReference>
<dbReference type="Pfam" id="PF26015">
    <property type="entry name" value="Ig_NPH4_3rd"/>
    <property type="match status" value="1"/>
</dbReference>
<organism evidence="8 9">
    <name type="scientific">Mytilus galloprovincialis</name>
    <name type="common">Mediterranean mussel</name>
    <dbReference type="NCBI Taxonomy" id="29158"/>
    <lineage>
        <taxon>Eukaryota</taxon>
        <taxon>Metazoa</taxon>
        <taxon>Spiralia</taxon>
        <taxon>Lophotrochozoa</taxon>
        <taxon>Mollusca</taxon>
        <taxon>Bivalvia</taxon>
        <taxon>Autobranchia</taxon>
        <taxon>Pteriomorphia</taxon>
        <taxon>Mytilida</taxon>
        <taxon>Mytiloidea</taxon>
        <taxon>Mytilidae</taxon>
        <taxon>Mytilinae</taxon>
        <taxon>Mytilus</taxon>
    </lineage>
</organism>
<dbReference type="OrthoDB" id="313446at2759"/>
<dbReference type="Pfam" id="PF26187">
    <property type="entry name" value="Ig_NPHP4_4th"/>
    <property type="match status" value="1"/>
</dbReference>
<dbReference type="InterPro" id="IPR058765">
    <property type="entry name" value="NPHP4_C2-like"/>
</dbReference>
<reference evidence="8" key="1">
    <citation type="submission" date="2018-11" db="EMBL/GenBank/DDBJ databases">
        <authorList>
            <person name="Alioto T."/>
            <person name="Alioto T."/>
        </authorList>
    </citation>
    <scope>NUCLEOTIDE SEQUENCE</scope>
</reference>
<evidence type="ECO:0000256" key="1">
    <source>
        <dbReference type="SAM" id="MobiDB-lite"/>
    </source>
</evidence>
<evidence type="ECO:0000259" key="4">
    <source>
        <dbReference type="Pfam" id="PF26186"/>
    </source>
</evidence>
<feature type="domain" description="NPHP4 SK-like" evidence="3">
    <location>
        <begin position="936"/>
        <end position="1001"/>
    </location>
</feature>
<feature type="domain" description="NPHP4 Ig-like" evidence="7">
    <location>
        <begin position="1004"/>
        <end position="1153"/>
    </location>
</feature>
<evidence type="ECO:0000259" key="3">
    <source>
        <dbReference type="Pfam" id="PF26173"/>
    </source>
</evidence>
<dbReference type="GO" id="GO:1904491">
    <property type="term" value="P:protein localization to ciliary transition zone"/>
    <property type="evidence" value="ECO:0007669"/>
    <property type="project" value="TreeGrafter"/>
</dbReference>
<dbReference type="InterPro" id="IPR058686">
    <property type="entry name" value="Ig_NPHP4_3rd"/>
</dbReference>